<organism evidence="12 13">
    <name type="scientific">Phakopsora pachyrhizi</name>
    <name type="common">Asian soybean rust disease fungus</name>
    <dbReference type="NCBI Taxonomy" id="170000"/>
    <lineage>
        <taxon>Eukaryota</taxon>
        <taxon>Fungi</taxon>
        <taxon>Dikarya</taxon>
        <taxon>Basidiomycota</taxon>
        <taxon>Pucciniomycotina</taxon>
        <taxon>Pucciniomycetes</taxon>
        <taxon>Pucciniales</taxon>
        <taxon>Phakopsoraceae</taxon>
        <taxon>Phakopsora</taxon>
    </lineage>
</organism>
<feature type="transmembrane region" description="Helical" evidence="10">
    <location>
        <begin position="435"/>
        <end position="456"/>
    </location>
</feature>
<protein>
    <submittedName>
        <fullName evidence="12">And other transporter-domain-containing protein</fullName>
    </submittedName>
</protein>
<feature type="transmembrane region" description="Helical" evidence="10">
    <location>
        <begin position="143"/>
        <end position="162"/>
    </location>
</feature>
<comment type="subcellular location">
    <subcellularLocation>
        <location evidence="1">Membrane</location>
        <topology evidence="1">Multi-pass membrane protein</topology>
    </subcellularLocation>
</comment>
<evidence type="ECO:0000256" key="8">
    <source>
        <dbReference type="RuleBase" id="RU003346"/>
    </source>
</evidence>
<dbReference type="Gene3D" id="1.20.1250.20">
    <property type="entry name" value="MFS general substrate transporter like domains"/>
    <property type="match status" value="1"/>
</dbReference>
<feature type="region of interest" description="Disordered" evidence="9">
    <location>
        <begin position="1"/>
        <end position="27"/>
    </location>
</feature>
<evidence type="ECO:0000256" key="9">
    <source>
        <dbReference type="SAM" id="MobiDB-lite"/>
    </source>
</evidence>
<dbReference type="Proteomes" id="UP001153365">
    <property type="component" value="Unassembled WGS sequence"/>
</dbReference>
<dbReference type="InterPro" id="IPR020846">
    <property type="entry name" value="MFS_dom"/>
</dbReference>
<evidence type="ECO:0000313" key="13">
    <source>
        <dbReference type="Proteomes" id="UP001153365"/>
    </source>
</evidence>
<dbReference type="NCBIfam" id="TIGR00879">
    <property type="entry name" value="SP"/>
    <property type="match status" value="1"/>
</dbReference>
<keyword evidence="4 10" id="KW-0812">Transmembrane</keyword>
<feature type="transmembrane region" description="Helical" evidence="10">
    <location>
        <begin position="196"/>
        <end position="220"/>
    </location>
</feature>
<evidence type="ECO:0000256" key="4">
    <source>
        <dbReference type="ARBA" id="ARBA00022692"/>
    </source>
</evidence>
<dbReference type="FunFam" id="1.20.1250.20:FF:000026">
    <property type="entry name" value="MFS quinate transporter QutD"/>
    <property type="match status" value="1"/>
</dbReference>
<evidence type="ECO:0000256" key="3">
    <source>
        <dbReference type="ARBA" id="ARBA00022448"/>
    </source>
</evidence>
<dbReference type="AlphaFoldDB" id="A0AAV0BKE2"/>
<dbReference type="PROSITE" id="PS50850">
    <property type="entry name" value="MFS"/>
    <property type="match status" value="1"/>
</dbReference>
<keyword evidence="5 10" id="KW-1133">Transmembrane helix</keyword>
<gene>
    <name evidence="12" type="ORF">PPACK8108_LOCUS21240</name>
</gene>
<feature type="transmembrane region" description="Helical" evidence="10">
    <location>
        <begin position="266"/>
        <end position="285"/>
    </location>
</feature>
<dbReference type="Pfam" id="PF00083">
    <property type="entry name" value="Sugar_tr"/>
    <property type="match status" value="1"/>
</dbReference>
<feature type="transmembrane region" description="Helical" evidence="10">
    <location>
        <begin position="93"/>
        <end position="110"/>
    </location>
</feature>
<dbReference type="InterPro" id="IPR050360">
    <property type="entry name" value="MFS_Sugar_Transporters"/>
</dbReference>
<evidence type="ECO:0000256" key="10">
    <source>
        <dbReference type="SAM" id="Phobius"/>
    </source>
</evidence>
<keyword evidence="13" id="KW-1185">Reference proteome</keyword>
<keyword evidence="6 10" id="KW-0472">Membrane</keyword>
<feature type="transmembrane region" description="Helical" evidence="10">
    <location>
        <begin position="371"/>
        <end position="391"/>
    </location>
</feature>
<feature type="transmembrane region" description="Helical" evidence="10">
    <location>
        <begin position="411"/>
        <end position="428"/>
    </location>
</feature>
<comment type="similarity">
    <text evidence="2 8">Belongs to the major facilitator superfamily. Sugar transporter (TC 2.A.1.1) family.</text>
</comment>
<accession>A0AAV0BKE2</accession>
<dbReference type="InterPro" id="IPR036259">
    <property type="entry name" value="MFS_trans_sf"/>
</dbReference>
<feature type="transmembrane region" description="Helical" evidence="10">
    <location>
        <begin position="468"/>
        <end position="487"/>
    </location>
</feature>
<reference evidence="12" key="1">
    <citation type="submission" date="2022-06" db="EMBL/GenBank/DDBJ databases">
        <authorList>
            <consortium name="SYNGENTA / RWTH Aachen University"/>
        </authorList>
    </citation>
    <scope>NUCLEOTIDE SEQUENCE</scope>
</reference>
<dbReference type="PROSITE" id="PS00216">
    <property type="entry name" value="SUGAR_TRANSPORT_1"/>
    <property type="match status" value="1"/>
</dbReference>
<evidence type="ECO:0000256" key="7">
    <source>
        <dbReference type="ARBA" id="ARBA00049119"/>
    </source>
</evidence>
<proteinExistence type="inferred from homology"/>
<dbReference type="PANTHER" id="PTHR48022">
    <property type="entry name" value="PLASTIDIC GLUCOSE TRANSPORTER 4"/>
    <property type="match status" value="1"/>
</dbReference>
<keyword evidence="3 8" id="KW-0813">Transport</keyword>
<dbReference type="InterPro" id="IPR003663">
    <property type="entry name" value="Sugar/inositol_transpt"/>
</dbReference>
<dbReference type="InterPro" id="IPR005829">
    <property type="entry name" value="Sugar_transporter_CS"/>
</dbReference>
<name>A0AAV0BKE2_PHAPC</name>
<dbReference type="SUPFAM" id="SSF103473">
    <property type="entry name" value="MFS general substrate transporter"/>
    <property type="match status" value="1"/>
</dbReference>
<sequence length="591" mass="64977">MARPSKKPCNLDGNFSQDTRDSKSSAKGVEVNYTYTSSFSLPSTGSPREQARETSGLLLATEPGEITPPGLNFNNEQSDTSHSLFAEIRKNKFALKCALFASLGGILFGYDQGVVSITLVMRQFTTRFDRIDDNYVGAGSPSFWRGFLTAMVEFGAILGVLQAGFTAEKYGRHFAIRSGAIIFIIGSALQTASVEFIMLTIGRFIAGIGVGILSMTAPMYMGEISPPSIRGALLCLEEFHIVLGIVVAFYITYATRFISSEVSWRLPFGIQILPAMVILMGLIRLPPSPPWLASKGRNQECLESLALIRQVPLEDESVLKEWINIRVEAEFQRQATAELLGDPQQGSCAEIKIEFKKWISAFRSGSFRRTLVGVGLMFFQQFVGINALIYYSPSLFQTLGLEYETRLTMSGIMNICQLIGVSISFLIIDNFGRKPLLLFGSVLMAICHGSVAILLIKYGTSLEHHPAAGWAGVGFILLFMVVFGVSWGPIPWAIPSEIFPSSIRAKGVALSALSNWTNNFIIGLITPPVYPGGTFIFFTVASSLSFIFVWFVVPETAHVSLEEMDRVFGDGLETDDKKKKDKILKKIISEP</sequence>
<evidence type="ECO:0000256" key="6">
    <source>
        <dbReference type="ARBA" id="ARBA00023136"/>
    </source>
</evidence>
<feature type="domain" description="Major facilitator superfamily (MFS) profile" evidence="11">
    <location>
        <begin position="97"/>
        <end position="557"/>
    </location>
</feature>
<comment type="caution">
    <text evidence="12">The sequence shown here is derived from an EMBL/GenBank/DDBJ whole genome shotgun (WGS) entry which is preliminary data.</text>
</comment>
<feature type="transmembrane region" description="Helical" evidence="10">
    <location>
        <begin position="535"/>
        <end position="553"/>
    </location>
</feature>
<evidence type="ECO:0000313" key="12">
    <source>
        <dbReference type="EMBL" id="CAH7686573.1"/>
    </source>
</evidence>
<feature type="transmembrane region" description="Helical" evidence="10">
    <location>
        <begin position="232"/>
        <end position="254"/>
    </location>
</feature>
<evidence type="ECO:0000256" key="5">
    <source>
        <dbReference type="ARBA" id="ARBA00022989"/>
    </source>
</evidence>
<dbReference type="PROSITE" id="PS00217">
    <property type="entry name" value="SUGAR_TRANSPORT_2"/>
    <property type="match status" value="1"/>
</dbReference>
<dbReference type="GO" id="GO:0005351">
    <property type="term" value="F:carbohydrate:proton symporter activity"/>
    <property type="evidence" value="ECO:0007669"/>
    <property type="project" value="TreeGrafter"/>
</dbReference>
<evidence type="ECO:0000256" key="1">
    <source>
        <dbReference type="ARBA" id="ARBA00004141"/>
    </source>
</evidence>
<evidence type="ECO:0000256" key="2">
    <source>
        <dbReference type="ARBA" id="ARBA00010992"/>
    </source>
</evidence>
<dbReference type="EMBL" id="CALTRL010005801">
    <property type="protein sequence ID" value="CAH7686573.1"/>
    <property type="molecule type" value="Genomic_DNA"/>
</dbReference>
<dbReference type="GO" id="GO:0016020">
    <property type="term" value="C:membrane"/>
    <property type="evidence" value="ECO:0007669"/>
    <property type="project" value="UniProtKB-SubCell"/>
</dbReference>
<feature type="transmembrane region" description="Helical" evidence="10">
    <location>
        <begin position="508"/>
        <end position="529"/>
    </location>
</feature>
<dbReference type="InterPro" id="IPR005828">
    <property type="entry name" value="MFS_sugar_transport-like"/>
</dbReference>
<comment type="catalytic activity">
    <reaction evidence="7">
        <text>myo-inositol(out) + H(+)(out) = myo-inositol(in) + H(+)(in)</text>
        <dbReference type="Rhea" id="RHEA:60364"/>
        <dbReference type="ChEBI" id="CHEBI:15378"/>
        <dbReference type="ChEBI" id="CHEBI:17268"/>
    </reaction>
</comment>
<feature type="transmembrane region" description="Helical" evidence="10">
    <location>
        <begin position="174"/>
        <end position="190"/>
    </location>
</feature>
<dbReference type="PANTHER" id="PTHR48022:SF14">
    <property type="entry name" value="MAJOR FACILITATOR SUPERFAMILY (MFS) PROFILE DOMAIN-CONTAINING PROTEIN-RELATED"/>
    <property type="match status" value="1"/>
</dbReference>
<dbReference type="PRINTS" id="PR00171">
    <property type="entry name" value="SUGRTRNSPORT"/>
</dbReference>
<evidence type="ECO:0000259" key="11">
    <source>
        <dbReference type="PROSITE" id="PS50850"/>
    </source>
</evidence>